<dbReference type="InterPro" id="IPR036388">
    <property type="entry name" value="WH-like_DNA-bd_sf"/>
</dbReference>
<dbReference type="PANTHER" id="PTHR30419:SF2">
    <property type="entry name" value="LYSR FAMILY TRANSCRIPTIONAL REGULATOR"/>
    <property type="match status" value="1"/>
</dbReference>
<dbReference type="CDD" id="cd08421">
    <property type="entry name" value="PBP2_LTTR_like_1"/>
    <property type="match status" value="1"/>
</dbReference>
<keyword evidence="2" id="KW-0805">Transcription regulation</keyword>
<dbReference type="Gene3D" id="3.40.190.290">
    <property type="match status" value="1"/>
</dbReference>
<comment type="similarity">
    <text evidence="1">Belongs to the LysR transcriptional regulatory family.</text>
</comment>
<dbReference type="InterPro" id="IPR050950">
    <property type="entry name" value="HTH-type_LysR_regulators"/>
</dbReference>
<dbReference type="GO" id="GO:0003700">
    <property type="term" value="F:DNA-binding transcription factor activity"/>
    <property type="evidence" value="ECO:0007669"/>
    <property type="project" value="InterPro"/>
</dbReference>
<accession>A0A158KN67</accession>
<evidence type="ECO:0000256" key="4">
    <source>
        <dbReference type="ARBA" id="ARBA00023163"/>
    </source>
</evidence>
<evidence type="ECO:0000256" key="1">
    <source>
        <dbReference type="ARBA" id="ARBA00009437"/>
    </source>
</evidence>
<dbReference type="SUPFAM" id="SSF46785">
    <property type="entry name" value="Winged helix' DNA-binding domain"/>
    <property type="match status" value="1"/>
</dbReference>
<keyword evidence="7" id="KW-1185">Reference proteome</keyword>
<dbReference type="PROSITE" id="PS50931">
    <property type="entry name" value="HTH_LYSR"/>
    <property type="match status" value="1"/>
</dbReference>
<dbReference type="Gene3D" id="1.10.10.10">
    <property type="entry name" value="Winged helix-like DNA-binding domain superfamily/Winged helix DNA-binding domain"/>
    <property type="match status" value="1"/>
</dbReference>
<gene>
    <name evidence="6" type="ORF">AWB68_06349</name>
</gene>
<dbReference type="PANTHER" id="PTHR30419">
    <property type="entry name" value="HTH-TYPE TRANSCRIPTIONAL REGULATOR YBHD"/>
    <property type="match status" value="1"/>
</dbReference>
<dbReference type="Pfam" id="PF00126">
    <property type="entry name" value="HTH_1"/>
    <property type="match status" value="1"/>
</dbReference>
<name>A0A158KN67_9BURK</name>
<dbReference type="AlphaFoldDB" id="A0A158KN67"/>
<dbReference type="InterPro" id="IPR000847">
    <property type="entry name" value="LysR_HTH_N"/>
</dbReference>
<dbReference type="SUPFAM" id="SSF53850">
    <property type="entry name" value="Periplasmic binding protein-like II"/>
    <property type="match status" value="1"/>
</dbReference>
<evidence type="ECO:0000313" key="7">
    <source>
        <dbReference type="Proteomes" id="UP000054770"/>
    </source>
</evidence>
<proteinExistence type="inferred from homology"/>
<evidence type="ECO:0000259" key="5">
    <source>
        <dbReference type="PROSITE" id="PS50931"/>
    </source>
</evidence>
<keyword evidence="4" id="KW-0804">Transcription</keyword>
<dbReference type="GO" id="GO:0005829">
    <property type="term" value="C:cytosol"/>
    <property type="evidence" value="ECO:0007669"/>
    <property type="project" value="TreeGrafter"/>
</dbReference>
<protein>
    <submittedName>
        <fullName evidence="6">LysR family transcriptional regulator</fullName>
    </submittedName>
</protein>
<dbReference type="FunFam" id="1.10.10.10:FF:000001">
    <property type="entry name" value="LysR family transcriptional regulator"/>
    <property type="match status" value="1"/>
</dbReference>
<sequence length="337" mass="36654">MEAMLATKPRSRNLAIPMLDFGKTEGTSTAMRFDLTDMRLFLTVVERGSLTEGARAMHLALASVSERIAGMENALGAPLLERNRRGVRATPAGVALVRHARSILGQVEQMRGELRTYATGLKGRIRLLSNTAALAAFLPPQLIRFLAAYPDLSIDLEERPSSDIVQALAEGRADLGLVADIADLARLQTHLIARDQLVVVASRSHRVAMEASVAFADILDEAFVGLADAALETHLAERASRLGRQLHYRIQIRSVEHVGMLVEAGIGMAILSEASARTLRGRRLAILPLSEPWAARRLHLCARDFAALTPHADLLARQLIEGAGEWLRTASPHDARG</sequence>
<evidence type="ECO:0000256" key="2">
    <source>
        <dbReference type="ARBA" id="ARBA00023015"/>
    </source>
</evidence>
<comment type="caution">
    <text evidence="6">The sequence shown here is derived from an EMBL/GenBank/DDBJ whole genome shotgun (WGS) entry which is preliminary data.</text>
</comment>
<dbReference type="EMBL" id="FCON02000112">
    <property type="protein sequence ID" value="SAL82010.1"/>
    <property type="molecule type" value="Genomic_DNA"/>
</dbReference>
<feature type="domain" description="HTH lysR-type" evidence="5">
    <location>
        <begin position="33"/>
        <end position="90"/>
    </location>
</feature>
<dbReference type="Pfam" id="PF03466">
    <property type="entry name" value="LysR_substrate"/>
    <property type="match status" value="1"/>
</dbReference>
<dbReference type="InterPro" id="IPR005119">
    <property type="entry name" value="LysR_subst-bd"/>
</dbReference>
<evidence type="ECO:0000313" key="6">
    <source>
        <dbReference type="EMBL" id="SAL82010.1"/>
    </source>
</evidence>
<dbReference type="GO" id="GO:0003677">
    <property type="term" value="F:DNA binding"/>
    <property type="evidence" value="ECO:0007669"/>
    <property type="project" value="UniProtKB-KW"/>
</dbReference>
<organism evidence="6 7">
    <name type="scientific">Caballeronia choica</name>
    <dbReference type="NCBI Taxonomy" id="326476"/>
    <lineage>
        <taxon>Bacteria</taxon>
        <taxon>Pseudomonadati</taxon>
        <taxon>Pseudomonadota</taxon>
        <taxon>Betaproteobacteria</taxon>
        <taxon>Burkholderiales</taxon>
        <taxon>Burkholderiaceae</taxon>
        <taxon>Caballeronia</taxon>
    </lineage>
</organism>
<dbReference type="InterPro" id="IPR036390">
    <property type="entry name" value="WH_DNA-bd_sf"/>
</dbReference>
<evidence type="ECO:0000256" key="3">
    <source>
        <dbReference type="ARBA" id="ARBA00023125"/>
    </source>
</evidence>
<reference evidence="6" key="1">
    <citation type="submission" date="2016-01" db="EMBL/GenBank/DDBJ databases">
        <authorList>
            <person name="Peeters C."/>
        </authorList>
    </citation>
    <scope>NUCLEOTIDE SEQUENCE [LARGE SCALE GENOMIC DNA]</scope>
    <source>
        <strain evidence="6">LMG 22940</strain>
    </source>
</reference>
<dbReference type="Proteomes" id="UP000054770">
    <property type="component" value="Unassembled WGS sequence"/>
</dbReference>
<keyword evidence="3" id="KW-0238">DNA-binding</keyword>